<keyword evidence="1" id="KW-0472">Membrane</keyword>
<dbReference type="STRING" id="698738.OLEAN_C11530"/>
<dbReference type="AlphaFoldDB" id="R4YSX1"/>
<keyword evidence="3" id="KW-1185">Reference proteome</keyword>
<organism evidence="2 3">
    <name type="scientific">Oleispira antarctica RB-8</name>
    <dbReference type="NCBI Taxonomy" id="698738"/>
    <lineage>
        <taxon>Bacteria</taxon>
        <taxon>Pseudomonadati</taxon>
        <taxon>Pseudomonadota</taxon>
        <taxon>Gammaproteobacteria</taxon>
        <taxon>Oceanospirillales</taxon>
        <taxon>Oceanospirillaceae</taxon>
        <taxon>Oleispira</taxon>
    </lineage>
</organism>
<dbReference type="HOGENOM" id="CLU_2684254_0_0_6"/>
<reference evidence="2 3" key="1">
    <citation type="journal article" date="2013" name="Nat. Commun.">
        <title>Genome sequence and functional genomic analysis of the oil-degrading bacterium Oleispira antarctica.</title>
        <authorList>
            <person name="Kube M."/>
            <person name="Chernikova T.N."/>
            <person name="Al-Ramahi Y."/>
            <person name="Beloqui A."/>
            <person name="Lopez-Cortez N."/>
            <person name="Guazzaroni M.E."/>
            <person name="Heipieper H.J."/>
            <person name="Klages S."/>
            <person name="Kotsyurbenko O.R."/>
            <person name="Langer I."/>
            <person name="Nechitaylo T.Y."/>
            <person name="Lunsdorf H."/>
            <person name="Fernandez M."/>
            <person name="Juarez S."/>
            <person name="Ciordia S."/>
            <person name="Singer A."/>
            <person name="Kagan O."/>
            <person name="Egorova O."/>
            <person name="Petit P.A."/>
            <person name="Stogios P."/>
            <person name="Kim Y."/>
            <person name="Tchigvintsev A."/>
            <person name="Flick R."/>
            <person name="Denaro R."/>
            <person name="Genovese M."/>
            <person name="Albar J.P."/>
            <person name="Reva O.N."/>
            <person name="Martinez-Gomariz M."/>
            <person name="Tran H."/>
            <person name="Ferrer M."/>
            <person name="Savchenko A."/>
            <person name="Yakunin A.F."/>
            <person name="Yakimov M.M."/>
            <person name="Golyshina O.V."/>
            <person name="Reinhardt R."/>
            <person name="Golyshin P.N."/>
        </authorList>
    </citation>
    <scope>NUCLEOTIDE SEQUENCE [LARGE SCALE GENOMIC DNA]</scope>
</reference>
<sequence length="74" mass="8983">MILLFTLLQLMWLSLTSGFLIFWLIYFGYLKLSPKVRRLNKKRQNKLINIAQFWLYRAVWAMLTNGLMFLVVHF</sequence>
<keyword evidence="1" id="KW-1133">Transmembrane helix</keyword>
<dbReference type="Proteomes" id="UP000032749">
    <property type="component" value="Chromosome"/>
</dbReference>
<keyword evidence="1" id="KW-0812">Transmembrane</keyword>
<dbReference type="EMBL" id="FO203512">
    <property type="protein sequence ID" value="CCK75329.1"/>
    <property type="molecule type" value="Genomic_DNA"/>
</dbReference>
<dbReference type="KEGG" id="oai:OLEAN_C11530"/>
<protein>
    <submittedName>
        <fullName evidence="2">Uncharacterized protein</fullName>
    </submittedName>
</protein>
<proteinExistence type="predicted"/>
<evidence type="ECO:0000313" key="2">
    <source>
        <dbReference type="EMBL" id="CCK75329.1"/>
    </source>
</evidence>
<name>R4YSX1_OLEAN</name>
<feature type="transmembrane region" description="Helical" evidence="1">
    <location>
        <begin position="53"/>
        <end position="72"/>
    </location>
</feature>
<evidence type="ECO:0000313" key="3">
    <source>
        <dbReference type="Proteomes" id="UP000032749"/>
    </source>
</evidence>
<gene>
    <name evidence="2" type="ORF">OLEAN_C11530</name>
</gene>
<accession>R4YSX1</accession>
<feature type="transmembrane region" description="Helical" evidence="1">
    <location>
        <begin position="12"/>
        <end position="32"/>
    </location>
</feature>
<evidence type="ECO:0000256" key="1">
    <source>
        <dbReference type="SAM" id="Phobius"/>
    </source>
</evidence>